<reference evidence="1 2" key="1">
    <citation type="submission" date="2024-01" db="EMBL/GenBank/DDBJ databases">
        <title>The genomes of 5 underutilized Papilionoideae crops provide insights into root nodulation and disease resistanc.</title>
        <authorList>
            <person name="Jiang F."/>
        </authorList>
    </citation>
    <scope>NUCLEOTIDE SEQUENCE [LARGE SCALE GENOMIC DNA]</scope>
    <source>
        <strain evidence="1">LVBAO_FW01</strain>
        <tissue evidence="1">Leaves</tissue>
    </source>
</reference>
<sequence>MPSPTNPAWAGSRPLPPLDITATLSYVALETSARNTTFTRGKPSKYCSPGYVSTKPSMNSVITSLESLMSFLFGNAMVTRYRSTQIERANAFEDPPFLQPRVSLLHAYEENIDRKLTKKTTEFHTISTKVQAKDLMQGLWKKLTYLEIGIEGHVESGDR</sequence>
<dbReference type="EMBL" id="JAYMYQ010000001">
    <property type="protein sequence ID" value="KAK7361438.1"/>
    <property type="molecule type" value="Genomic_DNA"/>
</dbReference>
<protein>
    <submittedName>
        <fullName evidence="1">Uncharacterized protein</fullName>
    </submittedName>
</protein>
<proteinExistence type="predicted"/>
<keyword evidence="2" id="KW-1185">Reference proteome</keyword>
<accession>A0AAN9MZU7</accession>
<organism evidence="1 2">
    <name type="scientific">Canavalia gladiata</name>
    <name type="common">Sword bean</name>
    <name type="synonym">Dolichos gladiatus</name>
    <dbReference type="NCBI Taxonomy" id="3824"/>
    <lineage>
        <taxon>Eukaryota</taxon>
        <taxon>Viridiplantae</taxon>
        <taxon>Streptophyta</taxon>
        <taxon>Embryophyta</taxon>
        <taxon>Tracheophyta</taxon>
        <taxon>Spermatophyta</taxon>
        <taxon>Magnoliopsida</taxon>
        <taxon>eudicotyledons</taxon>
        <taxon>Gunneridae</taxon>
        <taxon>Pentapetalae</taxon>
        <taxon>rosids</taxon>
        <taxon>fabids</taxon>
        <taxon>Fabales</taxon>
        <taxon>Fabaceae</taxon>
        <taxon>Papilionoideae</taxon>
        <taxon>50 kb inversion clade</taxon>
        <taxon>NPAAA clade</taxon>
        <taxon>indigoferoid/millettioid clade</taxon>
        <taxon>Phaseoleae</taxon>
        <taxon>Canavalia</taxon>
    </lineage>
</organism>
<comment type="caution">
    <text evidence="1">The sequence shown here is derived from an EMBL/GenBank/DDBJ whole genome shotgun (WGS) entry which is preliminary data.</text>
</comment>
<evidence type="ECO:0000313" key="1">
    <source>
        <dbReference type="EMBL" id="KAK7361438.1"/>
    </source>
</evidence>
<dbReference type="Proteomes" id="UP001367508">
    <property type="component" value="Unassembled WGS sequence"/>
</dbReference>
<name>A0AAN9MZU7_CANGL</name>
<dbReference type="AlphaFoldDB" id="A0AAN9MZU7"/>
<gene>
    <name evidence="1" type="ORF">VNO77_03501</name>
</gene>
<evidence type="ECO:0000313" key="2">
    <source>
        <dbReference type="Proteomes" id="UP001367508"/>
    </source>
</evidence>